<sequence length="78" mass="8935">FPDAETDIANTCVTYLLFDTFKSGLCPTDEEFEARLRDNAIYDYAVRNWGHHARKAPLTSQMIMEFLESDSKVEASIQ</sequence>
<name>A0A2J6TV51_9HELO</name>
<feature type="non-terminal residue" evidence="1">
    <location>
        <position position="1"/>
    </location>
</feature>
<organism evidence="1 2">
    <name type="scientific">Hyaloscypha bicolor E</name>
    <dbReference type="NCBI Taxonomy" id="1095630"/>
    <lineage>
        <taxon>Eukaryota</taxon>
        <taxon>Fungi</taxon>
        <taxon>Dikarya</taxon>
        <taxon>Ascomycota</taxon>
        <taxon>Pezizomycotina</taxon>
        <taxon>Leotiomycetes</taxon>
        <taxon>Helotiales</taxon>
        <taxon>Hyaloscyphaceae</taxon>
        <taxon>Hyaloscypha</taxon>
        <taxon>Hyaloscypha bicolor</taxon>
    </lineage>
</organism>
<dbReference type="GeneID" id="36581529"/>
<dbReference type="InParanoid" id="A0A2J6TV51"/>
<keyword evidence="2" id="KW-1185">Reference proteome</keyword>
<dbReference type="AlphaFoldDB" id="A0A2J6TV51"/>
<accession>A0A2J6TV51</accession>
<evidence type="ECO:0000313" key="2">
    <source>
        <dbReference type="Proteomes" id="UP000235371"/>
    </source>
</evidence>
<evidence type="ECO:0000313" key="1">
    <source>
        <dbReference type="EMBL" id="PMD66903.1"/>
    </source>
</evidence>
<dbReference type="Proteomes" id="UP000235371">
    <property type="component" value="Unassembled WGS sequence"/>
</dbReference>
<dbReference type="STRING" id="1095630.A0A2J6TV51"/>
<dbReference type="OrthoDB" id="195446at2759"/>
<gene>
    <name evidence="1" type="ORF">K444DRAFT_510770</name>
</gene>
<reference evidence="1 2" key="1">
    <citation type="submission" date="2016-04" db="EMBL/GenBank/DDBJ databases">
        <title>A degradative enzymes factory behind the ericoid mycorrhizal symbiosis.</title>
        <authorList>
            <consortium name="DOE Joint Genome Institute"/>
            <person name="Martino E."/>
            <person name="Morin E."/>
            <person name="Grelet G."/>
            <person name="Kuo A."/>
            <person name="Kohler A."/>
            <person name="Daghino S."/>
            <person name="Barry K."/>
            <person name="Choi C."/>
            <person name="Cichocki N."/>
            <person name="Clum A."/>
            <person name="Copeland A."/>
            <person name="Hainaut M."/>
            <person name="Haridas S."/>
            <person name="Labutti K."/>
            <person name="Lindquist E."/>
            <person name="Lipzen A."/>
            <person name="Khouja H.-R."/>
            <person name="Murat C."/>
            <person name="Ohm R."/>
            <person name="Olson A."/>
            <person name="Spatafora J."/>
            <person name="Veneault-Fourrey C."/>
            <person name="Henrissat B."/>
            <person name="Grigoriev I."/>
            <person name="Martin F."/>
            <person name="Perotto S."/>
        </authorList>
    </citation>
    <scope>NUCLEOTIDE SEQUENCE [LARGE SCALE GENOMIC DNA]</scope>
    <source>
        <strain evidence="1 2">E</strain>
    </source>
</reference>
<feature type="non-terminal residue" evidence="1">
    <location>
        <position position="78"/>
    </location>
</feature>
<proteinExistence type="predicted"/>
<dbReference type="EMBL" id="KZ613740">
    <property type="protein sequence ID" value="PMD66903.1"/>
    <property type="molecule type" value="Genomic_DNA"/>
</dbReference>
<protein>
    <submittedName>
        <fullName evidence="1">Uncharacterized protein</fullName>
    </submittedName>
</protein>
<dbReference type="RefSeq" id="XP_024743807.1">
    <property type="nucleotide sequence ID" value="XM_024873449.1"/>
</dbReference>